<evidence type="ECO:0008006" key="3">
    <source>
        <dbReference type="Google" id="ProtNLM"/>
    </source>
</evidence>
<organism evidence="1 2">
    <name type="scientific">Mycobacterium novum</name>
    <dbReference type="NCBI Taxonomy" id="2492438"/>
    <lineage>
        <taxon>Bacteria</taxon>
        <taxon>Bacillati</taxon>
        <taxon>Actinomycetota</taxon>
        <taxon>Actinomycetes</taxon>
        <taxon>Mycobacteriales</taxon>
        <taxon>Mycobacteriaceae</taxon>
        <taxon>Mycobacterium</taxon>
    </lineage>
</organism>
<reference evidence="1 2" key="1">
    <citation type="journal article" date="2019" name="Emerg. Microbes Infect.">
        <title>Comprehensive subspecies identification of 175 nontuberculous mycobacteria species based on 7547 genomic profiles.</title>
        <authorList>
            <person name="Matsumoto Y."/>
            <person name="Kinjo T."/>
            <person name="Motooka D."/>
            <person name="Nabeya D."/>
            <person name="Jung N."/>
            <person name="Uechi K."/>
            <person name="Horii T."/>
            <person name="Iida T."/>
            <person name="Fujita J."/>
            <person name="Nakamura S."/>
        </authorList>
    </citation>
    <scope>NUCLEOTIDE SEQUENCE [LARGE SCALE GENOMIC DNA]</scope>
    <source>
        <strain evidence="1 2">JCM 6391</strain>
    </source>
</reference>
<dbReference type="PANTHER" id="PTHR47623">
    <property type="entry name" value="OS09G0287300 PROTEIN"/>
    <property type="match status" value="1"/>
</dbReference>
<dbReference type="Gene3D" id="3.40.50.1240">
    <property type="entry name" value="Phosphoglycerate mutase-like"/>
    <property type="match status" value="1"/>
</dbReference>
<dbReference type="AlphaFoldDB" id="A0A7I7JHU8"/>
<evidence type="ECO:0000313" key="2">
    <source>
        <dbReference type="Proteomes" id="UP000466997"/>
    </source>
</evidence>
<dbReference type="CDD" id="cd07067">
    <property type="entry name" value="HP_PGM_like"/>
    <property type="match status" value="1"/>
</dbReference>
<dbReference type="Pfam" id="PF00300">
    <property type="entry name" value="His_Phos_1"/>
    <property type="match status" value="1"/>
</dbReference>
<gene>
    <name evidence="1" type="ORF">MNVM_05870</name>
</gene>
<name>A0A7I7JHU8_9MYCO</name>
<dbReference type="SUPFAM" id="SSF53254">
    <property type="entry name" value="Phosphoglycerate mutase-like"/>
    <property type="match status" value="1"/>
</dbReference>
<keyword evidence="2" id="KW-1185">Reference proteome</keyword>
<dbReference type="KEGG" id="mnm:MNVM_05870"/>
<dbReference type="PANTHER" id="PTHR47623:SF1">
    <property type="entry name" value="OS09G0287300 PROTEIN"/>
    <property type="match status" value="1"/>
</dbReference>
<dbReference type="RefSeq" id="WP_193465720.1">
    <property type="nucleotide sequence ID" value="NZ_AP022562.1"/>
</dbReference>
<evidence type="ECO:0000313" key="1">
    <source>
        <dbReference type="EMBL" id="BBX11506.1"/>
    </source>
</evidence>
<dbReference type="EMBL" id="AP022562">
    <property type="protein sequence ID" value="BBX11506.1"/>
    <property type="molecule type" value="Genomic_DNA"/>
</dbReference>
<dbReference type="SMART" id="SM00855">
    <property type="entry name" value="PGAM"/>
    <property type="match status" value="1"/>
</dbReference>
<protein>
    <recommendedName>
        <fullName evidence="3">Phosphohistidine phosphatase</fullName>
    </recommendedName>
</protein>
<dbReference type="InterPro" id="IPR029033">
    <property type="entry name" value="His_PPase_superfam"/>
</dbReference>
<accession>A0A7I7JHU8</accession>
<dbReference type="InterPro" id="IPR013078">
    <property type="entry name" value="His_Pase_superF_clade-1"/>
</dbReference>
<dbReference type="Proteomes" id="UP000466997">
    <property type="component" value="Chromosome"/>
</dbReference>
<sequence length="168" mass="17653">MNAAPRTLILLRHAKSDYPPGVADHGRPLAKRGIREAALAGDWLRANAPRIDQVLCSTATRTRNTLERTGLNAPVSYLDELYDAVPGTVIATINTVGDEVRTLLVIGHEPAMSSVALGIAGAAGTDAAVVQRISEKFPTSGIAVLRVGGSWSGVEPRSAALVGFHVPR</sequence>
<proteinExistence type="predicted"/>